<evidence type="ECO:0000313" key="2">
    <source>
        <dbReference type="Proteomes" id="UP000004221"/>
    </source>
</evidence>
<dbReference type="Proteomes" id="UP000004221">
    <property type="component" value="Unassembled WGS sequence"/>
</dbReference>
<reference evidence="1 2" key="1">
    <citation type="journal article" date="2012" name="ISME J.">
        <title>Nitrification expanded: discovery, physiology and genomics of a nitrite-oxidizing bacterium from the phylum Chloroflexi.</title>
        <authorList>
            <person name="Sorokin D.Y."/>
            <person name="Lucker S."/>
            <person name="Vejmelkova D."/>
            <person name="Kostrikina N.A."/>
            <person name="Kleerebezem R."/>
            <person name="Rijpstra W.I."/>
            <person name="Damste J.S."/>
            <person name="Le Paslier D."/>
            <person name="Muyzer G."/>
            <person name="Wagner M."/>
            <person name="van Loosdrecht M.C."/>
            <person name="Daims H."/>
        </authorList>
    </citation>
    <scope>NUCLEOTIDE SEQUENCE [LARGE SCALE GENOMIC DNA]</scope>
    <source>
        <strain evidence="2">none</strain>
    </source>
</reference>
<dbReference type="AlphaFoldDB" id="I4EMK7"/>
<name>I4EMK7_9BACT</name>
<proteinExistence type="predicted"/>
<protein>
    <recommendedName>
        <fullName evidence="3">Transposase</fullName>
    </recommendedName>
</protein>
<accession>I4EMK7</accession>
<evidence type="ECO:0008006" key="3">
    <source>
        <dbReference type="Google" id="ProtNLM"/>
    </source>
</evidence>
<organism evidence="1 2">
    <name type="scientific">Nitrolancea hollandica Lb</name>
    <dbReference type="NCBI Taxonomy" id="1129897"/>
    <lineage>
        <taxon>Bacteria</taxon>
        <taxon>Pseudomonadati</taxon>
        <taxon>Thermomicrobiota</taxon>
        <taxon>Thermomicrobia</taxon>
        <taxon>Sphaerobacterales</taxon>
        <taxon>Sphaerobacterineae</taxon>
        <taxon>Sphaerobacteraceae</taxon>
        <taxon>Nitrolancea</taxon>
    </lineage>
</organism>
<evidence type="ECO:0000313" key="1">
    <source>
        <dbReference type="EMBL" id="CCF85920.1"/>
    </source>
</evidence>
<sequence>MERELPSIEQTYDANDHGNAMSFYVAKEDDQNGEKLFVLLCERQMGGNRPVALWTFE</sequence>
<comment type="caution">
    <text evidence="1">The sequence shown here is derived from an EMBL/GenBank/DDBJ whole genome shotgun (WGS) entry which is preliminary data.</text>
</comment>
<keyword evidence="2" id="KW-1185">Reference proteome</keyword>
<gene>
    <name evidence="1" type="ORF">NITHO_6150004</name>
</gene>
<dbReference type="EMBL" id="CAGS01000574">
    <property type="protein sequence ID" value="CCF85920.1"/>
    <property type="molecule type" value="Genomic_DNA"/>
</dbReference>